<dbReference type="InterPro" id="IPR000873">
    <property type="entry name" value="AMP-dep_synth/lig_dom"/>
</dbReference>
<proteinExistence type="predicted"/>
<dbReference type="SUPFAM" id="SSF56801">
    <property type="entry name" value="Acetyl-CoA synthetase-like"/>
    <property type="match status" value="1"/>
</dbReference>
<dbReference type="PANTHER" id="PTHR43845">
    <property type="entry name" value="BLR5969 PROTEIN"/>
    <property type="match status" value="1"/>
</dbReference>
<dbReference type="Gene3D" id="3.30.300.30">
    <property type="match status" value="1"/>
</dbReference>
<gene>
    <name evidence="2" type="ORF">CU669_09900</name>
</gene>
<evidence type="ECO:0000259" key="1">
    <source>
        <dbReference type="Pfam" id="PF00501"/>
    </source>
</evidence>
<dbReference type="PANTHER" id="PTHR43845:SF1">
    <property type="entry name" value="BLR5969 PROTEIN"/>
    <property type="match status" value="1"/>
</dbReference>
<reference evidence="2 3" key="1">
    <citation type="submission" date="2017-11" db="EMBL/GenBank/DDBJ databases">
        <title>Draft genome sequence of magnetotactic bacterium Magnetospirillum kuznetsovii LBB-42.</title>
        <authorList>
            <person name="Grouzdev D.S."/>
            <person name="Rysina M.S."/>
            <person name="Baslerov R.V."/>
            <person name="Koziaeva V."/>
        </authorList>
    </citation>
    <scope>NUCLEOTIDE SEQUENCE [LARGE SCALE GENOMIC DNA]</scope>
    <source>
        <strain evidence="2 3">LBB-42</strain>
    </source>
</reference>
<feature type="domain" description="AMP-dependent synthetase/ligase" evidence="1">
    <location>
        <begin position="124"/>
        <end position="276"/>
    </location>
</feature>
<dbReference type="Pfam" id="PF00501">
    <property type="entry name" value="AMP-binding"/>
    <property type="match status" value="1"/>
</dbReference>
<dbReference type="InterPro" id="IPR045851">
    <property type="entry name" value="AMP-bd_C_sf"/>
</dbReference>
<dbReference type="Gene3D" id="3.40.50.12780">
    <property type="entry name" value="N-terminal domain of ligase-like"/>
    <property type="match status" value="1"/>
</dbReference>
<dbReference type="InterPro" id="IPR042099">
    <property type="entry name" value="ANL_N_sf"/>
</dbReference>
<dbReference type="Proteomes" id="UP000251075">
    <property type="component" value="Unassembled WGS sequence"/>
</dbReference>
<organism evidence="2 3">
    <name type="scientific">Paramagnetospirillum kuznetsovii</name>
    <dbReference type="NCBI Taxonomy" id="2053833"/>
    <lineage>
        <taxon>Bacteria</taxon>
        <taxon>Pseudomonadati</taxon>
        <taxon>Pseudomonadota</taxon>
        <taxon>Alphaproteobacteria</taxon>
        <taxon>Rhodospirillales</taxon>
        <taxon>Magnetospirillaceae</taxon>
        <taxon>Paramagnetospirillum</taxon>
    </lineage>
</organism>
<dbReference type="OrthoDB" id="580775at2"/>
<name>A0A364NY53_9PROT</name>
<dbReference type="RefSeq" id="WP_112144201.1">
    <property type="nucleotide sequence ID" value="NZ_PGTO01000006.1"/>
</dbReference>
<accession>A0A364NY53</accession>
<keyword evidence="3" id="KW-1185">Reference proteome</keyword>
<sequence>MTEFYDALETRSTDERESALFEALPDQIALAKADAGAFGRSLAEVDPAAVTDRAALAKLPVLRKSELIDLQQADPPFASLISTPKGELRRVFASPGPIYDPEGWDNDWWRIARALFAAGFRRGELMHNCFSYHFTPGGVMFETGAHALGCPVFPAGVGNTESQAKAIADLRPTCYGGTPSFLKIILEKAEEMGLDHSSLTKACVSGEALLPPLRQGLKDLGVETTQCYATADLGLIAYETAARAGLVVDEAVIVEIVRPGTGDPVAPGEVGEVVVTSFNADYPLIRFATGDLSAALEGASPCGRTNMRLKGWMGRADQTTKIKGMFVHPRQVADVAKRHPEVLRARLVVDKAGEADLITLNVECASSDPALAAAIRDSFQSLCKLKAEVAFHAPGSLPNDGIVIQDKRA</sequence>
<dbReference type="EMBL" id="PGTO01000006">
    <property type="protein sequence ID" value="RAU22002.1"/>
    <property type="molecule type" value="Genomic_DNA"/>
</dbReference>
<evidence type="ECO:0000313" key="2">
    <source>
        <dbReference type="EMBL" id="RAU22002.1"/>
    </source>
</evidence>
<dbReference type="AlphaFoldDB" id="A0A364NY53"/>
<evidence type="ECO:0000313" key="3">
    <source>
        <dbReference type="Proteomes" id="UP000251075"/>
    </source>
</evidence>
<protein>
    <submittedName>
        <fullName evidence="2">AMP-dependent synthetase</fullName>
    </submittedName>
</protein>
<comment type="caution">
    <text evidence="2">The sequence shown here is derived from an EMBL/GenBank/DDBJ whole genome shotgun (WGS) entry which is preliminary data.</text>
</comment>